<dbReference type="Pfam" id="PF05919">
    <property type="entry name" value="Mitovir_RNA_pol"/>
    <property type="match status" value="1"/>
</dbReference>
<accession>A0A8J5ENI1</accession>
<protein>
    <recommendedName>
        <fullName evidence="3">RNA-dependent RNA polymerase</fullName>
    </recommendedName>
</protein>
<comment type="caution">
    <text evidence="1">The sequence shown here is derived from an EMBL/GenBank/DDBJ whole genome shotgun (WGS) entry which is preliminary data.</text>
</comment>
<gene>
    <name evidence="1" type="ORF">ZIOFF_074439</name>
</gene>
<reference evidence="1 2" key="1">
    <citation type="submission" date="2020-08" db="EMBL/GenBank/DDBJ databases">
        <title>Plant Genome Project.</title>
        <authorList>
            <person name="Zhang R.-G."/>
        </authorList>
    </citation>
    <scope>NUCLEOTIDE SEQUENCE [LARGE SCALE GENOMIC DNA]</scope>
    <source>
        <tissue evidence="1">Rhizome</tissue>
    </source>
</reference>
<dbReference type="AlphaFoldDB" id="A0A8J5ENI1"/>
<evidence type="ECO:0000313" key="2">
    <source>
        <dbReference type="Proteomes" id="UP000734854"/>
    </source>
</evidence>
<dbReference type="InterPro" id="IPR008686">
    <property type="entry name" value="RNA_pol_mitovir"/>
</dbReference>
<dbReference type="Proteomes" id="UP000734854">
    <property type="component" value="Unassembled WGS sequence"/>
</dbReference>
<organism evidence="1 2">
    <name type="scientific">Zingiber officinale</name>
    <name type="common">Ginger</name>
    <name type="synonym">Amomum zingiber</name>
    <dbReference type="NCBI Taxonomy" id="94328"/>
    <lineage>
        <taxon>Eukaryota</taxon>
        <taxon>Viridiplantae</taxon>
        <taxon>Streptophyta</taxon>
        <taxon>Embryophyta</taxon>
        <taxon>Tracheophyta</taxon>
        <taxon>Spermatophyta</taxon>
        <taxon>Magnoliopsida</taxon>
        <taxon>Liliopsida</taxon>
        <taxon>Zingiberales</taxon>
        <taxon>Zingiberaceae</taxon>
        <taxon>Zingiber</taxon>
    </lineage>
</organism>
<sequence length="422" mass="48283">MDNIVSVAGDLKHSIKSLINRYCPWISTLPLHQGLVFEKTWKALPTAKLTQQVLIQRLKVKVEEARQVRSSFVSFPFELAAWRWLMQYCHAVGEQWSQGVLWEPRVRFALDVKNKTFAASDLDWFETRIGRYLPSHDDLGVPPITGRLGSSLEGSGKRRIFAIGNYINQRLLKAIHDWFSTFLRKLPTDGTFDQTAELVRLKGFREVFSYDLSAATDRWPLRLLFEIFQFLFDRSFASAVVNSALATNVFLVPFVKRKWSQVSFVAGQPLGYYGSWPLFAFSHHLVVWLAAEKVYPGRKFDRYAVLGDDVLIADPRVAPVYASLLDRLGVSISSSKSLISDTGCMEFAKRFWVDGGQKDLSPLSLRCLLNYYHPNGLFAIHLKYGVRRFPLPNHKSSGRRSHIALKLFTAREKQKIISCEEK</sequence>
<proteinExistence type="predicted"/>
<dbReference type="SUPFAM" id="SSF56672">
    <property type="entry name" value="DNA/RNA polymerases"/>
    <property type="match status" value="1"/>
</dbReference>
<dbReference type="EMBL" id="JACMSC010000025">
    <property type="protein sequence ID" value="KAG6467701.1"/>
    <property type="molecule type" value="Genomic_DNA"/>
</dbReference>
<keyword evidence="1" id="KW-0496">Mitochondrion</keyword>
<keyword evidence="2" id="KW-1185">Reference proteome</keyword>
<evidence type="ECO:0000313" key="1">
    <source>
        <dbReference type="EMBL" id="KAG6467701.1"/>
    </source>
</evidence>
<evidence type="ECO:0008006" key="3">
    <source>
        <dbReference type="Google" id="ProtNLM"/>
    </source>
</evidence>
<dbReference type="PANTHER" id="PTHR34456">
    <property type="entry name" value="MITOVIRUS RNA-DEPENDENT RNA POLYMERASE"/>
    <property type="match status" value="1"/>
</dbReference>
<name>A0A8J5ENI1_ZINOF</name>
<dbReference type="PANTHER" id="PTHR34456:SF13">
    <property type="entry name" value="REVERSE TRANSCRIPTASE DOMAIN-CONTAINING PROTEIN"/>
    <property type="match status" value="1"/>
</dbReference>
<dbReference type="InterPro" id="IPR043502">
    <property type="entry name" value="DNA/RNA_pol_sf"/>
</dbReference>
<geneLocation type="mitochondrion" evidence="1"/>